<dbReference type="Pfam" id="PF26082">
    <property type="entry name" value="zf-C2H2_AcuF"/>
    <property type="match status" value="1"/>
</dbReference>
<feature type="region of interest" description="Disordered" evidence="1">
    <location>
        <begin position="261"/>
        <end position="294"/>
    </location>
</feature>
<evidence type="ECO:0000259" key="2">
    <source>
        <dbReference type="Pfam" id="PF26082"/>
    </source>
</evidence>
<sequence>MHFKTDDPIGPGGIKVTSARIQEILVLLPAHCTYFKTTADKLQRLLAASVKECDQLFGEVLALFPDPKCAKRSDLARDEIVEELDRFKRWVAEEEALSFDRRFRGSACVLELLQKFLGCLHESLQTIFEIVSGAKPNRKSKPFFDEDEPADDSYLPDPAPAQQQGDERPRNTETLWATWRSLLTTPFDINHVGAMFPNLDTNEAQWLKERLGRAISHRRQYLQYTRSRRHFIRRIRDNSQLKKSKAIDVFKATFKGTFGRSRKARKSILPKDYQGSEPPTPATPWTPGGALPTPQLERQMQNLDLDDDLSQTSSLSPGDGDAESRLQLPKLCSVSKGARSFECPFCYRIQSFTSEAAWRKHALSDLYPYVCTFPPAVCGKKLFSHVDDWFEHGMSVRRVKYLCPWCMKDEYKSAEQFEEHLLQHIPDPEPHELELFSSTCRRCVNKDLASECPFCTDWETKLRMVNYDTSDSEIVVTHSQFKRHIGSHMRQLIVLFFSAGRVKKKALVPETIGRRVRPLTKKPATTGLRV</sequence>
<dbReference type="PANTHER" id="PTHR35391">
    <property type="entry name" value="C2H2-TYPE DOMAIN-CONTAINING PROTEIN-RELATED"/>
    <property type="match status" value="1"/>
</dbReference>
<dbReference type="AlphaFoldDB" id="A0A2B7XG90"/>
<dbReference type="OrthoDB" id="6133115at2759"/>
<proteinExistence type="predicted"/>
<evidence type="ECO:0000256" key="1">
    <source>
        <dbReference type="SAM" id="MobiDB-lite"/>
    </source>
</evidence>
<evidence type="ECO:0000313" key="3">
    <source>
        <dbReference type="EMBL" id="PGH10744.1"/>
    </source>
</evidence>
<dbReference type="InterPro" id="IPR058925">
    <property type="entry name" value="zf-C2H2_AcuF"/>
</dbReference>
<keyword evidence="4" id="KW-1185">Reference proteome</keyword>
<gene>
    <name evidence="3" type="ORF">AJ79_05335</name>
</gene>
<feature type="region of interest" description="Disordered" evidence="1">
    <location>
        <begin position="139"/>
        <end position="170"/>
    </location>
</feature>
<dbReference type="PANTHER" id="PTHR35391:SF7">
    <property type="entry name" value="C2H2-TYPE DOMAIN-CONTAINING PROTEIN"/>
    <property type="match status" value="1"/>
</dbReference>
<evidence type="ECO:0000313" key="4">
    <source>
        <dbReference type="Proteomes" id="UP000223968"/>
    </source>
</evidence>
<dbReference type="STRING" id="1447875.A0A2B7XG90"/>
<protein>
    <recommendedName>
        <fullName evidence="2">Oxidoreductase acuF-like C2H2 type zinc-finger domain-containing protein</fullName>
    </recommendedName>
</protein>
<reference evidence="3 4" key="1">
    <citation type="submission" date="2017-10" db="EMBL/GenBank/DDBJ databases">
        <title>Comparative genomics in systemic dimorphic fungi from Ajellomycetaceae.</title>
        <authorList>
            <person name="Munoz J.F."/>
            <person name="Mcewen J.G."/>
            <person name="Clay O.K."/>
            <person name="Cuomo C.A."/>
        </authorList>
    </citation>
    <scope>NUCLEOTIDE SEQUENCE [LARGE SCALE GENOMIC DNA]</scope>
    <source>
        <strain evidence="3 4">UAMH5409</strain>
    </source>
</reference>
<organism evidence="3 4">
    <name type="scientific">Helicocarpus griseus UAMH5409</name>
    <dbReference type="NCBI Taxonomy" id="1447875"/>
    <lineage>
        <taxon>Eukaryota</taxon>
        <taxon>Fungi</taxon>
        <taxon>Dikarya</taxon>
        <taxon>Ascomycota</taxon>
        <taxon>Pezizomycotina</taxon>
        <taxon>Eurotiomycetes</taxon>
        <taxon>Eurotiomycetidae</taxon>
        <taxon>Onygenales</taxon>
        <taxon>Ajellomycetaceae</taxon>
        <taxon>Helicocarpus</taxon>
    </lineage>
</organism>
<feature type="domain" description="Oxidoreductase acuF-like C2H2 type zinc-finger" evidence="2">
    <location>
        <begin position="340"/>
        <end position="366"/>
    </location>
</feature>
<accession>A0A2B7XG90</accession>
<name>A0A2B7XG90_9EURO</name>
<comment type="caution">
    <text evidence="3">The sequence shown here is derived from an EMBL/GenBank/DDBJ whole genome shotgun (WGS) entry which is preliminary data.</text>
</comment>
<feature type="compositionally biased region" description="Low complexity" evidence="1">
    <location>
        <begin position="285"/>
        <end position="294"/>
    </location>
</feature>
<dbReference type="Proteomes" id="UP000223968">
    <property type="component" value="Unassembled WGS sequence"/>
</dbReference>
<dbReference type="EMBL" id="PDNB01000083">
    <property type="protein sequence ID" value="PGH10744.1"/>
    <property type="molecule type" value="Genomic_DNA"/>
</dbReference>